<dbReference type="EMBL" id="LR778114">
    <property type="protein sequence ID" value="CAB1128011.1"/>
    <property type="molecule type" value="Genomic_DNA"/>
</dbReference>
<organism evidence="3 4">
    <name type="scientific">Candidatus Hydrogenisulfobacillus filiaventi</name>
    <dbReference type="NCBI Taxonomy" id="2707344"/>
    <lineage>
        <taxon>Bacteria</taxon>
        <taxon>Bacillati</taxon>
        <taxon>Bacillota</taxon>
        <taxon>Clostridia</taxon>
        <taxon>Eubacteriales</taxon>
        <taxon>Clostridiales Family XVII. Incertae Sedis</taxon>
        <taxon>Candidatus Hydrogenisulfobacillus</taxon>
    </lineage>
</organism>
<protein>
    <submittedName>
        <fullName evidence="3">Putative FliH domain-containing protein</fullName>
    </submittedName>
</protein>
<proteinExistence type="predicted"/>
<dbReference type="Proteomes" id="UP000503399">
    <property type="component" value="Chromosome"/>
</dbReference>
<accession>A0A6F8ZDK2</accession>
<evidence type="ECO:0000256" key="2">
    <source>
        <dbReference type="SAM" id="MobiDB-lite"/>
    </source>
</evidence>
<dbReference type="KEGG" id="hfv:R50_0505"/>
<evidence type="ECO:0000313" key="3">
    <source>
        <dbReference type="EMBL" id="CAB1128011.1"/>
    </source>
</evidence>
<feature type="region of interest" description="Disordered" evidence="2">
    <location>
        <begin position="1"/>
        <end position="28"/>
    </location>
</feature>
<gene>
    <name evidence="3" type="ORF">R50_0505</name>
</gene>
<evidence type="ECO:0000313" key="4">
    <source>
        <dbReference type="Proteomes" id="UP000503399"/>
    </source>
</evidence>
<sequence>MSPKAVIKLEAQRRSEEPLALEAAGPGPDWGPVEVEARRVAAEVLAQARSEAERLLEEARVRAGDLEVEARRRGEEAGRAAAYAEAAATAAGLLESLRARVAEAEAALGQVLGWLKAREDPLVLGLAAALAEAAWGRAVAEDPGRLLQFIREAAAALEEEAVTVYLPPGTLARLRALGDALATAPALRWQARPGLDPGAVLLRFAGGGRDASPVAVLTTLLRRALEGEAGGEEAGP</sequence>
<reference evidence="3 4" key="1">
    <citation type="submission" date="2020-02" db="EMBL/GenBank/DDBJ databases">
        <authorList>
            <person name="Hogendoorn C."/>
        </authorList>
    </citation>
    <scope>NUCLEOTIDE SEQUENCE [LARGE SCALE GENOMIC DNA]</scope>
    <source>
        <strain evidence="3">R501</strain>
    </source>
</reference>
<feature type="coiled-coil region" evidence="1">
    <location>
        <begin position="38"/>
        <end position="69"/>
    </location>
</feature>
<keyword evidence="4" id="KW-1185">Reference proteome</keyword>
<evidence type="ECO:0000256" key="1">
    <source>
        <dbReference type="SAM" id="Coils"/>
    </source>
</evidence>
<dbReference type="AlphaFoldDB" id="A0A6F8ZDK2"/>
<name>A0A6F8ZDK2_9FIRM</name>
<keyword evidence="1" id="KW-0175">Coiled coil</keyword>